<sequence>MTNLSTLFFDYVAFNPAALDIFNNLKDNVANSIVDPIIKIIGAIVFAIGTWVVARYLMGANQQGAGTHWVRWFVALVFGALFFLRGLSGWTDLGGTTTDQVKGLFQKGSVIASIISARFF</sequence>
<evidence type="ECO:0000313" key="2">
    <source>
        <dbReference type="EMBL" id="PLA75903.1"/>
    </source>
</evidence>
<proteinExistence type="predicted"/>
<feature type="transmembrane region" description="Helical" evidence="1">
    <location>
        <begin position="69"/>
        <end position="87"/>
    </location>
</feature>
<protein>
    <recommendedName>
        <fullName evidence="4">Conjugal transfer protein</fullName>
    </recommendedName>
</protein>
<comment type="caution">
    <text evidence="2">The sequence shown here is derived from an EMBL/GenBank/DDBJ whole genome shotgun (WGS) entry which is preliminary data.</text>
</comment>
<name>A0A2I2A979_9LACO</name>
<evidence type="ECO:0008006" key="4">
    <source>
        <dbReference type="Google" id="ProtNLM"/>
    </source>
</evidence>
<evidence type="ECO:0000313" key="3">
    <source>
        <dbReference type="Proteomes" id="UP000234579"/>
    </source>
</evidence>
<dbReference type="RefSeq" id="WP_101812257.1">
    <property type="nucleotide sequence ID" value="NZ_JAEHNV010000021.1"/>
</dbReference>
<keyword evidence="1" id="KW-0472">Membrane</keyword>
<keyword evidence="1" id="KW-0812">Transmembrane</keyword>
<evidence type="ECO:0000256" key="1">
    <source>
        <dbReference type="SAM" id="Phobius"/>
    </source>
</evidence>
<reference evidence="3" key="1">
    <citation type="submission" date="2017-12" db="EMBL/GenBank/DDBJ databases">
        <authorList>
            <person name="Christensen H."/>
        </authorList>
    </citation>
    <scope>NUCLEOTIDE SEQUENCE [LARGE SCALE GENOMIC DNA]</scope>
    <source>
        <strain evidence="3">268A</strain>
    </source>
</reference>
<organism evidence="2 3">
    <name type="scientific">Ligilactobacillus agilis</name>
    <dbReference type="NCBI Taxonomy" id="1601"/>
    <lineage>
        <taxon>Bacteria</taxon>
        <taxon>Bacillati</taxon>
        <taxon>Bacillota</taxon>
        <taxon>Bacilli</taxon>
        <taxon>Lactobacillales</taxon>
        <taxon>Lactobacillaceae</taxon>
        <taxon>Ligilactobacillus</taxon>
    </lineage>
</organism>
<feature type="transmembrane region" description="Helical" evidence="1">
    <location>
        <begin position="37"/>
        <end position="57"/>
    </location>
</feature>
<dbReference type="EMBL" id="PKGI01000045">
    <property type="protein sequence ID" value="PLA75903.1"/>
    <property type="molecule type" value="Genomic_DNA"/>
</dbReference>
<dbReference type="AlphaFoldDB" id="A0A2I2A979"/>
<gene>
    <name evidence="2" type="ORF">CYR79_09055</name>
</gene>
<accession>A0A2I2A979</accession>
<dbReference type="Proteomes" id="UP000234579">
    <property type="component" value="Unassembled WGS sequence"/>
</dbReference>
<keyword evidence="1" id="KW-1133">Transmembrane helix</keyword>